<organism evidence="1 2">
    <name type="scientific">Terfezia boudieri ATCC MYA-4762</name>
    <dbReference type="NCBI Taxonomy" id="1051890"/>
    <lineage>
        <taxon>Eukaryota</taxon>
        <taxon>Fungi</taxon>
        <taxon>Dikarya</taxon>
        <taxon>Ascomycota</taxon>
        <taxon>Pezizomycotina</taxon>
        <taxon>Pezizomycetes</taxon>
        <taxon>Pezizales</taxon>
        <taxon>Pezizaceae</taxon>
        <taxon>Terfezia</taxon>
    </lineage>
</organism>
<evidence type="ECO:0000313" key="2">
    <source>
        <dbReference type="Proteomes" id="UP000267821"/>
    </source>
</evidence>
<reference evidence="1 2" key="1">
    <citation type="journal article" date="2018" name="Nat. Ecol. Evol.">
        <title>Pezizomycetes genomes reveal the molecular basis of ectomycorrhizal truffle lifestyle.</title>
        <authorList>
            <person name="Murat C."/>
            <person name="Payen T."/>
            <person name="Noel B."/>
            <person name="Kuo A."/>
            <person name="Morin E."/>
            <person name="Chen J."/>
            <person name="Kohler A."/>
            <person name="Krizsan K."/>
            <person name="Balestrini R."/>
            <person name="Da Silva C."/>
            <person name="Montanini B."/>
            <person name="Hainaut M."/>
            <person name="Levati E."/>
            <person name="Barry K.W."/>
            <person name="Belfiori B."/>
            <person name="Cichocki N."/>
            <person name="Clum A."/>
            <person name="Dockter R.B."/>
            <person name="Fauchery L."/>
            <person name="Guy J."/>
            <person name="Iotti M."/>
            <person name="Le Tacon F."/>
            <person name="Lindquist E.A."/>
            <person name="Lipzen A."/>
            <person name="Malagnac F."/>
            <person name="Mello A."/>
            <person name="Molinier V."/>
            <person name="Miyauchi S."/>
            <person name="Poulain J."/>
            <person name="Riccioni C."/>
            <person name="Rubini A."/>
            <person name="Sitrit Y."/>
            <person name="Splivallo R."/>
            <person name="Traeger S."/>
            <person name="Wang M."/>
            <person name="Zifcakova L."/>
            <person name="Wipf D."/>
            <person name="Zambonelli A."/>
            <person name="Paolocci F."/>
            <person name="Nowrousian M."/>
            <person name="Ottonello S."/>
            <person name="Baldrian P."/>
            <person name="Spatafora J.W."/>
            <person name="Henrissat B."/>
            <person name="Nagy L.G."/>
            <person name="Aury J.M."/>
            <person name="Wincker P."/>
            <person name="Grigoriev I.V."/>
            <person name="Bonfante P."/>
            <person name="Martin F.M."/>
        </authorList>
    </citation>
    <scope>NUCLEOTIDE SEQUENCE [LARGE SCALE GENOMIC DNA]</scope>
    <source>
        <strain evidence="1 2">ATCC MYA-4762</strain>
    </source>
</reference>
<evidence type="ECO:0000313" key="1">
    <source>
        <dbReference type="EMBL" id="RPB25468.1"/>
    </source>
</evidence>
<sequence length="120" mass="14126">MLTSGLENTQCLWKHGYEPTTGGISEKQPCQYLMIKNIPTSPMPTLTFTRSTFDLPNLPDQHDNEQFCIDLTQYIKNLLRSRVQDAFRRKTQWISRRKEKWRRAEGDDARDCDFVEAVTR</sequence>
<proteinExistence type="predicted"/>
<keyword evidence="2" id="KW-1185">Reference proteome</keyword>
<accession>A0A3N4LUV6</accession>
<protein>
    <submittedName>
        <fullName evidence="1">Uncharacterized protein</fullName>
    </submittedName>
</protein>
<dbReference type="EMBL" id="ML121537">
    <property type="protein sequence ID" value="RPB25468.1"/>
    <property type="molecule type" value="Genomic_DNA"/>
</dbReference>
<name>A0A3N4LUV6_9PEZI</name>
<dbReference type="OrthoDB" id="10422918at2759"/>
<gene>
    <name evidence="1" type="ORF">L211DRAFT_83672</name>
</gene>
<dbReference type="InParanoid" id="A0A3N4LUV6"/>
<dbReference type="AlphaFoldDB" id="A0A3N4LUV6"/>
<dbReference type="Proteomes" id="UP000267821">
    <property type="component" value="Unassembled WGS sequence"/>
</dbReference>